<evidence type="ECO:0000256" key="6">
    <source>
        <dbReference type="ARBA" id="ARBA00023186"/>
    </source>
</evidence>
<feature type="domain" description="PPIase FKBP-type" evidence="11">
    <location>
        <begin position="6"/>
        <end position="79"/>
    </location>
</feature>
<evidence type="ECO:0000256" key="5">
    <source>
        <dbReference type="ARBA" id="ARBA00023110"/>
    </source>
</evidence>
<dbReference type="STRING" id="1850254.LPB137_08780"/>
<dbReference type="EC" id="5.2.1.8" evidence="10"/>
<comment type="subcellular location">
    <subcellularLocation>
        <location evidence="2">Cytoplasm</location>
    </subcellularLocation>
</comment>
<evidence type="ECO:0000256" key="3">
    <source>
        <dbReference type="ARBA" id="ARBA00006577"/>
    </source>
</evidence>
<dbReference type="AlphaFoldDB" id="A0A1P8KMZ8"/>
<keyword evidence="4" id="KW-0963">Cytoplasm</keyword>
<dbReference type="PANTHER" id="PTHR47861:SF3">
    <property type="entry name" value="FKBP-TYPE PEPTIDYL-PROLYL CIS-TRANS ISOMERASE SLYD"/>
    <property type="match status" value="1"/>
</dbReference>
<reference evidence="12 13" key="1">
    <citation type="submission" date="2017-01" db="EMBL/GenBank/DDBJ databases">
        <title>Genome sequencing of Arcobacter sp. LPB0137.</title>
        <authorList>
            <person name="Lee G.-W."/>
            <person name="Yi H."/>
        </authorList>
    </citation>
    <scope>NUCLEOTIDE SEQUENCE [LARGE SCALE GENOMIC DNA]</scope>
    <source>
        <strain evidence="12 13">LPB0137</strain>
    </source>
</reference>
<dbReference type="PANTHER" id="PTHR47861">
    <property type="entry name" value="FKBP-TYPE PEPTIDYL-PROLYL CIS-TRANS ISOMERASE SLYD"/>
    <property type="match status" value="1"/>
</dbReference>
<keyword evidence="13" id="KW-1185">Reference proteome</keyword>
<keyword evidence="7 9" id="KW-0413">Isomerase</keyword>
<comment type="function">
    <text evidence="8">Also involved in hydrogenase metallocenter assembly, probably by participating in the nickel insertion step. This function in hydrogenase biosynthesis requires chaperone activity and the presence of the metal-binding domain, but not PPIase activity.</text>
</comment>
<comment type="catalytic activity">
    <reaction evidence="1 9 10">
        <text>[protein]-peptidylproline (omega=180) = [protein]-peptidylproline (omega=0)</text>
        <dbReference type="Rhea" id="RHEA:16237"/>
        <dbReference type="Rhea" id="RHEA-COMP:10747"/>
        <dbReference type="Rhea" id="RHEA-COMP:10748"/>
        <dbReference type="ChEBI" id="CHEBI:83833"/>
        <dbReference type="ChEBI" id="CHEBI:83834"/>
        <dbReference type="EC" id="5.2.1.8"/>
    </reaction>
</comment>
<evidence type="ECO:0000256" key="10">
    <source>
        <dbReference type="RuleBase" id="RU003915"/>
    </source>
</evidence>
<dbReference type="OrthoDB" id="9808891at2"/>
<dbReference type="KEGG" id="alp:LPB137_08780"/>
<evidence type="ECO:0000256" key="1">
    <source>
        <dbReference type="ARBA" id="ARBA00000971"/>
    </source>
</evidence>
<dbReference type="RefSeq" id="WP_076087144.1">
    <property type="nucleotide sequence ID" value="NZ_CP019070.1"/>
</dbReference>
<name>A0A1P8KMZ8_9BACT</name>
<evidence type="ECO:0000256" key="8">
    <source>
        <dbReference type="ARBA" id="ARBA00037071"/>
    </source>
</evidence>
<evidence type="ECO:0000313" key="13">
    <source>
        <dbReference type="Proteomes" id="UP000186074"/>
    </source>
</evidence>
<dbReference type="GO" id="GO:0042026">
    <property type="term" value="P:protein refolding"/>
    <property type="evidence" value="ECO:0007669"/>
    <property type="project" value="UniProtKB-ARBA"/>
</dbReference>
<keyword evidence="5 9" id="KW-0697">Rotamase</keyword>
<proteinExistence type="inferred from homology"/>
<evidence type="ECO:0000256" key="4">
    <source>
        <dbReference type="ARBA" id="ARBA00022490"/>
    </source>
</evidence>
<evidence type="ECO:0000313" key="12">
    <source>
        <dbReference type="EMBL" id="APW65944.1"/>
    </source>
</evidence>
<dbReference type="SUPFAM" id="SSF54534">
    <property type="entry name" value="FKBP-like"/>
    <property type="match status" value="1"/>
</dbReference>
<dbReference type="Gene3D" id="3.10.50.40">
    <property type="match status" value="1"/>
</dbReference>
<accession>A0A1P8KMZ8</accession>
<protein>
    <recommendedName>
        <fullName evidence="10">Peptidyl-prolyl cis-trans isomerase</fullName>
        <ecNumber evidence="10">5.2.1.8</ecNumber>
    </recommendedName>
</protein>
<keyword evidence="6" id="KW-0143">Chaperone</keyword>
<dbReference type="EMBL" id="CP019070">
    <property type="protein sequence ID" value="APW65944.1"/>
    <property type="molecule type" value="Genomic_DNA"/>
</dbReference>
<dbReference type="InterPro" id="IPR001179">
    <property type="entry name" value="PPIase_FKBP_dom"/>
</dbReference>
<evidence type="ECO:0000256" key="9">
    <source>
        <dbReference type="PROSITE-ProRule" id="PRU00277"/>
    </source>
</evidence>
<gene>
    <name evidence="12" type="ORF">LPB137_08780</name>
</gene>
<evidence type="ECO:0000256" key="7">
    <source>
        <dbReference type="ARBA" id="ARBA00023235"/>
    </source>
</evidence>
<dbReference type="Proteomes" id="UP000186074">
    <property type="component" value="Chromosome"/>
</dbReference>
<dbReference type="GO" id="GO:0005737">
    <property type="term" value="C:cytoplasm"/>
    <property type="evidence" value="ECO:0007669"/>
    <property type="project" value="UniProtKB-SubCell"/>
</dbReference>
<dbReference type="Pfam" id="PF00254">
    <property type="entry name" value="FKBP_C"/>
    <property type="match status" value="1"/>
</dbReference>
<comment type="similarity">
    <text evidence="3 10">Belongs to the FKBP-type PPIase family.</text>
</comment>
<sequence>MPIEINQTVKILFEVRINGELVDGSRSEKPFEFSYGVGQLIPGLERRIINMKAGEAASFRVPAAEAYGEYNPSAIQVLPIEDFAGIEDLKVGMQIQGEDENAEPIQLIVKEINEKEVIIDLNHPLAGKDIDYKVKIDSLL</sequence>
<dbReference type="PROSITE" id="PS50059">
    <property type="entry name" value="FKBP_PPIASE"/>
    <property type="match status" value="1"/>
</dbReference>
<dbReference type="GO" id="GO:0003755">
    <property type="term" value="F:peptidyl-prolyl cis-trans isomerase activity"/>
    <property type="evidence" value="ECO:0007669"/>
    <property type="project" value="UniProtKB-UniRule"/>
</dbReference>
<evidence type="ECO:0000259" key="11">
    <source>
        <dbReference type="PROSITE" id="PS50059"/>
    </source>
</evidence>
<organism evidence="12 13">
    <name type="scientific">Poseidonibacter parvus</name>
    <dbReference type="NCBI Taxonomy" id="1850254"/>
    <lineage>
        <taxon>Bacteria</taxon>
        <taxon>Pseudomonadati</taxon>
        <taxon>Campylobacterota</taxon>
        <taxon>Epsilonproteobacteria</taxon>
        <taxon>Campylobacterales</taxon>
        <taxon>Arcobacteraceae</taxon>
        <taxon>Poseidonibacter</taxon>
    </lineage>
</organism>
<dbReference type="InterPro" id="IPR046357">
    <property type="entry name" value="PPIase_dom_sf"/>
</dbReference>
<evidence type="ECO:0000256" key="2">
    <source>
        <dbReference type="ARBA" id="ARBA00004496"/>
    </source>
</evidence>